<dbReference type="Proteomes" id="UP000264141">
    <property type="component" value="Unassembled WGS sequence"/>
</dbReference>
<reference evidence="2 3" key="1">
    <citation type="journal article" date="2018" name="Nat. Biotechnol.">
        <title>A standardized bacterial taxonomy based on genome phylogeny substantially revises the tree of life.</title>
        <authorList>
            <person name="Parks D.H."/>
            <person name="Chuvochina M."/>
            <person name="Waite D.W."/>
            <person name="Rinke C."/>
            <person name="Skarshewski A."/>
            <person name="Chaumeil P.A."/>
            <person name="Hugenholtz P."/>
        </authorList>
    </citation>
    <scope>NUCLEOTIDE SEQUENCE [LARGE SCALE GENOMIC DNA]</scope>
    <source>
        <strain evidence="2">UBA8781</strain>
    </source>
</reference>
<evidence type="ECO:0000313" key="3">
    <source>
        <dbReference type="Proteomes" id="UP000264141"/>
    </source>
</evidence>
<dbReference type="AlphaFoldDB" id="A0A3D1JJM7"/>
<gene>
    <name evidence="2" type="ORF">DEQ80_12430</name>
</gene>
<dbReference type="InterPro" id="IPR003646">
    <property type="entry name" value="SH3-like_bac-type"/>
</dbReference>
<accession>A0A3D1JJM7</accession>
<feature type="domain" description="Rhodanese" evidence="1">
    <location>
        <begin position="458"/>
        <end position="478"/>
    </location>
</feature>
<sequence length="484" mass="52803">MYYNGMIFEVFHGYNFIMQRKHWFLGLCLTLVFMGGCNLINPIRVDGQEMPRATSTEMVATPQTAPTPTPGFTSTPTLLSPDQLLWVANPVDGQVRVIDPISGATLVIIPTGMHPEQMVLGEGAAWALDREGDRVLKFSLADYTLQVVIPVPQGETNCLVAGAGFIWVGVTERPLTNILLPGEEYHETGGVVRIDPRTGQVAGYGQVGPVLDLTVARGVVWGLVKMPIETALVRIDPATLVSSPVQLAGTPDWQIEDALTASDTSLWMFSQAYGKLYRLSFEGHLYDEIRLGQHPPIGPAGMVIGDRWLWLAAPWGKVIQVDTGNDQVVAELSLDLPLSNVSWAVGAAWVTSLVGGKVFRIDPMAQTASLEVAIGPTVRPTPMVTATPILRAHRPCPDAPYSRLEVGDQVRTLEEPALPQRLRKEAGKDAERVGWIQPGEVARVLEGPVCADGWVWWKVETLTGGYTGWAAEGDGTEYWLIPWK</sequence>
<proteinExistence type="predicted"/>
<protein>
    <submittedName>
        <fullName evidence="2">SH3 domain-containing protein</fullName>
    </submittedName>
</protein>
<dbReference type="InterPro" id="IPR001763">
    <property type="entry name" value="Rhodanese-like_dom"/>
</dbReference>
<evidence type="ECO:0000259" key="1">
    <source>
        <dbReference type="PROSITE" id="PS50206"/>
    </source>
</evidence>
<dbReference type="STRING" id="229919.GCA_001050195_02210"/>
<name>A0A3D1JJM7_9CHLR</name>
<dbReference type="EMBL" id="DPBP01000048">
    <property type="protein sequence ID" value="HCE18654.1"/>
    <property type="molecule type" value="Genomic_DNA"/>
</dbReference>
<organism evidence="2 3">
    <name type="scientific">Anaerolinea thermolimosa</name>
    <dbReference type="NCBI Taxonomy" id="229919"/>
    <lineage>
        <taxon>Bacteria</taxon>
        <taxon>Bacillati</taxon>
        <taxon>Chloroflexota</taxon>
        <taxon>Anaerolineae</taxon>
        <taxon>Anaerolineales</taxon>
        <taxon>Anaerolineaceae</taxon>
        <taxon>Anaerolinea</taxon>
    </lineage>
</organism>
<evidence type="ECO:0000313" key="2">
    <source>
        <dbReference type="EMBL" id="HCE18654.1"/>
    </source>
</evidence>
<dbReference type="PROSITE" id="PS50206">
    <property type="entry name" value="RHODANESE_3"/>
    <property type="match status" value="1"/>
</dbReference>
<dbReference type="SUPFAM" id="SSF63825">
    <property type="entry name" value="YWTD domain"/>
    <property type="match status" value="1"/>
</dbReference>
<dbReference type="Pfam" id="PF08239">
    <property type="entry name" value="SH3_3"/>
    <property type="match status" value="1"/>
</dbReference>
<dbReference type="OrthoDB" id="155101at2"/>
<dbReference type="InterPro" id="IPR015943">
    <property type="entry name" value="WD40/YVTN_repeat-like_dom_sf"/>
</dbReference>
<dbReference type="Gene3D" id="2.130.10.10">
    <property type="entry name" value="YVTN repeat-like/Quinoprotein amine dehydrogenase"/>
    <property type="match status" value="1"/>
</dbReference>
<comment type="caution">
    <text evidence="2">The sequence shown here is derived from an EMBL/GenBank/DDBJ whole genome shotgun (WGS) entry which is preliminary data.</text>
</comment>